<keyword evidence="2" id="KW-1185">Reference proteome</keyword>
<gene>
    <name evidence="1" type="ORF">ASPSYDRAFT_37887</name>
</gene>
<protein>
    <recommendedName>
        <fullName evidence="3">N-acetyltransferase domain-containing protein</fullName>
    </recommendedName>
</protein>
<dbReference type="GeneID" id="63761662"/>
<proteinExistence type="predicted"/>
<dbReference type="Gene3D" id="3.40.630.30">
    <property type="match status" value="1"/>
</dbReference>
<evidence type="ECO:0000313" key="2">
    <source>
        <dbReference type="Proteomes" id="UP000184356"/>
    </source>
</evidence>
<dbReference type="SUPFAM" id="SSF55729">
    <property type="entry name" value="Acyl-CoA N-acyltransferases (Nat)"/>
    <property type="match status" value="1"/>
</dbReference>
<sequence>MTRPAVTTLGPEHAERVAEVIAAAFSTSLFTAYLLRTPESTWPTDNIPADIIGAHFRKSVTSRAEQGAELVEAGNFAAVAVWFPPGNPISTAGVTDPRILEYREKFSQVKKEHFQGRDYWYLNLIGRHPERTEPGVVRALVDPYFKRAREQGVPLYLEAITEHARDVYAHMGFRTIAEVRLGVGRTNSRGELDENGEGIVLYGMMAE</sequence>
<dbReference type="STRING" id="1036612.A0A1L9TVA2"/>
<dbReference type="AlphaFoldDB" id="A0A1L9TVA2"/>
<dbReference type="RefSeq" id="XP_040707147.1">
    <property type="nucleotide sequence ID" value="XM_040845589.1"/>
</dbReference>
<dbReference type="InterPro" id="IPR052523">
    <property type="entry name" value="Trichothecene_AcTrans"/>
</dbReference>
<accession>A0A1L9TVA2</accession>
<dbReference type="VEuPathDB" id="FungiDB:ASPSYDRAFT_37887"/>
<dbReference type="PANTHER" id="PTHR42791:SF1">
    <property type="entry name" value="N-ACETYLTRANSFERASE DOMAIN-CONTAINING PROTEIN"/>
    <property type="match status" value="1"/>
</dbReference>
<dbReference type="PANTHER" id="PTHR42791">
    <property type="entry name" value="GNAT FAMILY ACETYLTRANSFERASE"/>
    <property type="match status" value="1"/>
</dbReference>
<dbReference type="Proteomes" id="UP000184356">
    <property type="component" value="Unassembled WGS sequence"/>
</dbReference>
<dbReference type="EMBL" id="KV878582">
    <property type="protein sequence ID" value="OJJ63341.1"/>
    <property type="molecule type" value="Genomic_DNA"/>
</dbReference>
<reference evidence="2" key="1">
    <citation type="journal article" date="2017" name="Genome Biol.">
        <title>Comparative genomics reveals high biological diversity and specific adaptations in the industrially and medically important fungal genus Aspergillus.</title>
        <authorList>
            <person name="de Vries R.P."/>
            <person name="Riley R."/>
            <person name="Wiebenga A."/>
            <person name="Aguilar-Osorio G."/>
            <person name="Amillis S."/>
            <person name="Uchima C.A."/>
            <person name="Anderluh G."/>
            <person name="Asadollahi M."/>
            <person name="Askin M."/>
            <person name="Barry K."/>
            <person name="Battaglia E."/>
            <person name="Bayram O."/>
            <person name="Benocci T."/>
            <person name="Braus-Stromeyer S.A."/>
            <person name="Caldana C."/>
            <person name="Canovas D."/>
            <person name="Cerqueira G.C."/>
            <person name="Chen F."/>
            <person name="Chen W."/>
            <person name="Choi C."/>
            <person name="Clum A."/>
            <person name="Dos Santos R.A."/>
            <person name="Damasio A.R."/>
            <person name="Diallinas G."/>
            <person name="Emri T."/>
            <person name="Fekete E."/>
            <person name="Flipphi M."/>
            <person name="Freyberg S."/>
            <person name="Gallo A."/>
            <person name="Gournas C."/>
            <person name="Habgood R."/>
            <person name="Hainaut M."/>
            <person name="Harispe M.L."/>
            <person name="Henrissat B."/>
            <person name="Hilden K.S."/>
            <person name="Hope R."/>
            <person name="Hossain A."/>
            <person name="Karabika E."/>
            <person name="Karaffa L."/>
            <person name="Karanyi Z."/>
            <person name="Krasevec N."/>
            <person name="Kuo A."/>
            <person name="Kusch H."/>
            <person name="LaButti K."/>
            <person name="Lagendijk E.L."/>
            <person name="Lapidus A."/>
            <person name="Levasseur A."/>
            <person name="Lindquist E."/>
            <person name="Lipzen A."/>
            <person name="Logrieco A.F."/>
            <person name="MacCabe A."/>
            <person name="Maekelae M.R."/>
            <person name="Malavazi I."/>
            <person name="Melin P."/>
            <person name="Meyer V."/>
            <person name="Mielnichuk N."/>
            <person name="Miskei M."/>
            <person name="Molnar A.P."/>
            <person name="Mule G."/>
            <person name="Ngan C.Y."/>
            <person name="Orejas M."/>
            <person name="Orosz E."/>
            <person name="Ouedraogo J.P."/>
            <person name="Overkamp K.M."/>
            <person name="Park H.-S."/>
            <person name="Perrone G."/>
            <person name="Piumi F."/>
            <person name="Punt P.J."/>
            <person name="Ram A.F."/>
            <person name="Ramon A."/>
            <person name="Rauscher S."/>
            <person name="Record E."/>
            <person name="Riano-Pachon D.M."/>
            <person name="Robert V."/>
            <person name="Roehrig J."/>
            <person name="Ruller R."/>
            <person name="Salamov A."/>
            <person name="Salih N.S."/>
            <person name="Samson R.A."/>
            <person name="Sandor E."/>
            <person name="Sanguinetti M."/>
            <person name="Schuetze T."/>
            <person name="Sepcic K."/>
            <person name="Shelest E."/>
            <person name="Sherlock G."/>
            <person name="Sophianopoulou V."/>
            <person name="Squina F.M."/>
            <person name="Sun H."/>
            <person name="Susca A."/>
            <person name="Todd R.B."/>
            <person name="Tsang A."/>
            <person name="Unkles S.E."/>
            <person name="van de Wiele N."/>
            <person name="van Rossen-Uffink D."/>
            <person name="Oliveira J.V."/>
            <person name="Vesth T.C."/>
            <person name="Visser J."/>
            <person name="Yu J.-H."/>
            <person name="Zhou M."/>
            <person name="Andersen M.R."/>
            <person name="Archer D.B."/>
            <person name="Baker S.E."/>
            <person name="Benoit I."/>
            <person name="Brakhage A.A."/>
            <person name="Braus G.H."/>
            <person name="Fischer R."/>
            <person name="Frisvad J.C."/>
            <person name="Goldman G.H."/>
            <person name="Houbraken J."/>
            <person name="Oakley B."/>
            <person name="Pocsi I."/>
            <person name="Scazzocchio C."/>
            <person name="Seiboth B."/>
            <person name="vanKuyk P.A."/>
            <person name="Wortman J."/>
            <person name="Dyer P.S."/>
            <person name="Grigoriev I.V."/>
        </authorList>
    </citation>
    <scope>NUCLEOTIDE SEQUENCE [LARGE SCALE GENOMIC DNA]</scope>
    <source>
        <strain evidence="2">CBS 593.65</strain>
    </source>
</reference>
<dbReference type="OrthoDB" id="410198at2759"/>
<evidence type="ECO:0008006" key="3">
    <source>
        <dbReference type="Google" id="ProtNLM"/>
    </source>
</evidence>
<name>A0A1L9TVA2_9EURO</name>
<evidence type="ECO:0000313" key="1">
    <source>
        <dbReference type="EMBL" id="OJJ63341.1"/>
    </source>
</evidence>
<organism evidence="1 2">
    <name type="scientific">Aspergillus sydowii CBS 593.65</name>
    <dbReference type="NCBI Taxonomy" id="1036612"/>
    <lineage>
        <taxon>Eukaryota</taxon>
        <taxon>Fungi</taxon>
        <taxon>Dikarya</taxon>
        <taxon>Ascomycota</taxon>
        <taxon>Pezizomycotina</taxon>
        <taxon>Eurotiomycetes</taxon>
        <taxon>Eurotiomycetidae</taxon>
        <taxon>Eurotiales</taxon>
        <taxon>Aspergillaceae</taxon>
        <taxon>Aspergillus</taxon>
        <taxon>Aspergillus subgen. Nidulantes</taxon>
    </lineage>
</organism>
<dbReference type="InterPro" id="IPR016181">
    <property type="entry name" value="Acyl_CoA_acyltransferase"/>
</dbReference>